<keyword evidence="3 8" id="KW-0349">Heme</keyword>
<reference evidence="10" key="1">
    <citation type="journal article" date="2023" name="Mol. Phylogenet. Evol.">
        <title>Genome-scale phylogeny and comparative genomics of the fungal order Sordariales.</title>
        <authorList>
            <person name="Hensen N."/>
            <person name="Bonometti L."/>
            <person name="Westerberg I."/>
            <person name="Brannstrom I.O."/>
            <person name="Guillou S."/>
            <person name="Cros-Aarteil S."/>
            <person name="Calhoun S."/>
            <person name="Haridas S."/>
            <person name="Kuo A."/>
            <person name="Mondo S."/>
            <person name="Pangilinan J."/>
            <person name="Riley R."/>
            <person name="LaButti K."/>
            <person name="Andreopoulos B."/>
            <person name="Lipzen A."/>
            <person name="Chen C."/>
            <person name="Yan M."/>
            <person name="Daum C."/>
            <person name="Ng V."/>
            <person name="Clum A."/>
            <person name="Steindorff A."/>
            <person name="Ohm R.A."/>
            <person name="Martin F."/>
            <person name="Silar P."/>
            <person name="Natvig D.O."/>
            <person name="Lalanne C."/>
            <person name="Gautier V."/>
            <person name="Ament-Velasquez S.L."/>
            <person name="Kruys A."/>
            <person name="Hutchinson M.I."/>
            <person name="Powell A.J."/>
            <person name="Barry K."/>
            <person name="Miller A.N."/>
            <person name="Grigoriev I.V."/>
            <person name="Debuchy R."/>
            <person name="Gladieux P."/>
            <person name="Hiltunen Thoren M."/>
            <person name="Johannesson H."/>
        </authorList>
    </citation>
    <scope>NUCLEOTIDE SEQUENCE</scope>
    <source>
        <strain evidence="10">CBS 168.71</strain>
    </source>
</reference>
<evidence type="ECO:0000256" key="1">
    <source>
        <dbReference type="ARBA" id="ARBA00001971"/>
    </source>
</evidence>
<dbReference type="InterPro" id="IPR002402">
    <property type="entry name" value="Cyt_P450_E_grp-II"/>
</dbReference>
<dbReference type="Gene3D" id="1.10.630.10">
    <property type="entry name" value="Cytochrome P450"/>
    <property type="match status" value="1"/>
</dbReference>
<evidence type="ECO:0000256" key="7">
    <source>
        <dbReference type="ARBA" id="ARBA00023033"/>
    </source>
</evidence>
<dbReference type="Pfam" id="PF00067">
    <property type="entry name" value="p450"/>
    <property type="match status" value="1"/>
</dbReference>
<reference evidence="10" key="2">
    <citation type="submission" date="2023-06" db="EMBL/GenBank/DDBJ databases">
        <authorList>
            <consortium name="Lawrence Berkeley National Laboratory"/>
            <person name="Haridas S."/>
            <person name="Hensen N."/>
            <person name="Bonometti L."/>
            <person name="Westerberg I."/>
            <person name="Brannstrom I.O."/>
            <person name="Guillou S."/>
            <person name="Cros-Aarteil S."/>
            <person name="Calhoun S."/>
            <person name="Kuo A."/>
            <person name="Mondo S."/>
            <person name="Pangilinan J."/>
            <person name="Riley R."/>
            <person name="Labutti K."/>
            <person name="Andreopoulos B."/>
            <person name="Lipzen A."/>
            <person name="Chen C."/>
            <person name="Yanf M."/>
            <person name="Daum C."/>
            <person name="Ng V."/>
            <person name="Clum A."/>
            <person name="Steindorff A."/>
            <person name="Ohm R."/>
            <person name="Martin F."/>
            <person name="Silar P."/>
            <person name="Natvig D."/>
            <person name="Lalanne C."/>
            <person name="Gautier V."/>
            <person name="Ament-Velasquez S.L."/>
            <person name="Kruys A."/>
            <person name="Hutchinson M.I."/>
            <person name="Powell A.J."/>
            <person name="Barry K."/>
            <person name="Miller A.N."/>
            <person name="Grigoriev I.V."/>
            <person name="Debuchy R."/>
            <person name="Gladieux P."/>
            <person name="Thoren M.H."/>
            <person name="Johannesson H."/>
        </authorList>
    </citation>
    <scope>NUCLEOTIDE SEQUENCE</scope>
    <source>
        <strain evidence="10">CBS 168.71</strain>
    </source>
</reference>
<gene>
    <name evidence="10" type="ORF">B0H64DRAFT_364372</name>
</gene>
<keyword evidence="7 9" id="KW-0503">Monooxygenase</keyword>
<evidence type="ECO:0000256" key="4">
    <source>
        <dbReference type="ARBA" id="ARBA00022723"/>
    </source>
</evidence>
<evidence type="ECO:0000256" key="9">
    <source>
        <dbReference type="RuleBase" id="RU000461"/>
    </source>
</evidence>
<sequence>MALLGGLYQWCAAVVALVSIRSLWKWQERRQAEHQFALKHGCQPLRPWSAKWPLGLDLLVKVFRYAREMQILRFFLDVVEESGTTFEQNLLGARSVDTIDPKNIEAVLSTNFSDYSLGLRAPTFRPLLGSGIFTQDGEAWKHSRQLLRPQFASNRLQNFEQVKRCVENLIAAVPEDGQVDLQPLCFRLTFDTTMFLLFGDSVDAADWGQVAGQESDFAKAFNVAQEYLSHRGRLGPFYWVMGGKTFRDACSTCHRFVDGAVSKALEASKARSQATVGAAEDAKGGEHDKYVFVEALLEQTTDPQVIRDQCLNLLLAGRDTTGCCLQWAFRLLASHQQVLDKLRREIGQVSGLGMDASPPTMEDLRRMPYLGVVIKEVLRLYPSVPVNSREAVRLTTLPVGGGPDGKSPVLVRPGEGVGYSVYAMHRRKDIYGEDAHQFRPERWEGDRLKDVGWAYLPFNGGPRLCLGQEFALQEVAYTVARVVQVFPKLGLPPTAVPVEIGKERQSLTLVVASADGCVVSLK</sequence>
<comment type="caution">
    <text evidence="10">The sequence shown here is derived from an EMBL/GenBank/DDBJ whole genome shotgun (WGS) entry which is preliminary data.</text>
</comment>
<evidence type="ECO:0000256" key="6">
    <source>
        <dbReference type="ARBA" id="ARBA00023004"/>
    </source>
</evidence>
<organism evidence="10 11">
    <name type="scientific">Chaetomium fimeti</name>
    <dbReference type="NCBI Taxonomy" id="1854472"/>
    <lineage>
        <taxon>Eukaryota</taxon>
        <taxon>Fungi</taxon>
        <taxon>Dikarya</taxon>
        <taxon>Ascomycota</taxon>
        <taxon>Pezizomycotina</taxon>
        <taxon>Sordariomycetes</taxon>
        <taxon>Sordariomycetidae</taxon>
        <taxon>Sordariales</taxon>
        <taxon>Chaetomiaceae</taxon>
        <taxon>Chaetomium</taxon>
    </lineage>
</organism>
<evidence type="ECO:0000313" key="10">
    <source>
        <dbReference type="EMBL" id="KAK3293623.1"/>
    </source>
</evidence>
<dbReference type="InterPro" id="IPR017972">
    <property type="entry name" value="Cyt_P450_CS"/>
</dbReference>
<keyword evidence="11" id="KW-1185">Reference proteome</keyword>
<dbReference type="RefSeq" id="XP_062657137.1">
    <property type="nucleotide sequence ID" value="XM_062801831.1"/>
</dbReference>
<dbReference type="AlphaFoldDB" id="A0AAE0HBU3"/>
<dbReference type="PANTHER" id="PTHR24287:SF18">
    <property type="entry name" value="CYTOCHROME P450 MONOOXYGENASE APDE-RELATED"/>
    <property type="match status" value="1"/>
</dbReference>
<dbReference type="PRINTS" id="PR00464">
    <property type="entry name" value="EP450II"/>
</dbReference>
<evidence type="ECO:0000256" key="8">
    <source>
        <dbReference type="PIRSR" id="PIRSR602402-1"/>
    </source>
</evidence>
<dbReference type="InterPro" id="IPR047146">
    <property type="entry name" value="Cyt_P450_E_CYP52_fungi"/>
</dbReference>
<evidence type="ECO:0000256" key="3">
    <source>
        <dbReference type="ARBA" id="ARBA00022617"/>
    </source>
</evidence>
<evidence type="ECO:0000256" key="2">
    <source>
        <dbReference type="ARBA" id="ARBA00010617"/>
    </source>
</evidence>
<proteinExistence type="inferred from homology"/>
<dbReference type="Proteomes" id="UP001278766">
    <property type="component" value="Unassembled WGS sequence"/>
</dbReference>
<comment type="similarity">
    <text evidence="2 9">Belongs to the cytochrome P450 family.</text>
</comment>
<dbReference type="GO" id="GO:0016712">
    <property type="term" value="F:oxidoreductase activity, acting on paired donors, with incorporation or reduction of molecular oxygen, reduced flavin or flavoprotein as one donor, and incorporation of one atom of oxygen"/>
    <property type="evidence" value="ECO:0007669"/>
    <property type="project" value="InterPro"/>
</dbReference>
<dbReference type="PRINTS" id="PR01239">
    <property type="entry name" value="EP450IICYP52"/>
</dbReference>
<protein>
    <submittedName>
        <fullName evidence="10">Cytochrome P450</fullName>
    </submittedName>
</protein>
<dbReference type="GeneID" id="87838779"/>
<dbReference type="InterPro" id="IPR001128">
    <property type="entry name" value="Cyt_P450"/>
</dbReference>
<dbReference type="PROSITE" id="PS00086">
    <property type="entry name" value="CYTOCHROME_P450"/>
    <property type="match status" value="1"/>
</dbReference>
<evidence type="ECO:0000313" key="11">
    <source>
        <dbReference type="Proteomes" id="UP001278766"/>
    </source>
</evidence>
<dbReference type="InterPro" id="IPR036396">
    <property type="entry name" value="Cyt_P450_sf"/>
</dbReference>
<comment type="cofactor">
    <cofactor evidence="1 8">
        <name>heme</name>
        <dbReference type="ChEBI" id="CHEBI:30413"/>
    </cofactor>
</comment>
<keyword evidence="4 8" id="KW-0479">Metal-binding</keyword>
<dbReference type="PRINTS" id="PR00385">
    <property type="entry name" value="P450"/>
</dbReference>
<dbReference type="PANTHER" id="PTHR24287">
    <property type="entry name" value="P450, PUTATIVE (EUROFUNG)-RELATED"/>
    <property type="match status" value="1"/>
</dbReference>
<name>A0AAE0HBU3_9PEZI</name>
<dbReference type="CDD" id="cd11063">
    <property type="entry name" value="CYP52"/>
    <property type="match status" value="1"/>
</dbReference>
<dbReference type="GO" id="GO:0020037">
    <property type="term" value="F:heme binding"/>
    <property type="evidence" value="ECO:0007669"/>
    <property type="project" value="InterPro"/>
</dbReference>
<dbReference type="GO" id="GO:0005506">
    <property type="term" value="F:iron ion binding"/>
    <property type="evidence" value="ECO:0007669"/>
    <property type="project" value="InterPro"/>
</dbReference>
<evidence type="ECO:0000256" key="5">
    <source>
        <dbReference type="ARBA" id="ARBA00023002"/>
    </source>
</evidence>
<dbReference type="SUPFAM" id="SSF48264">
    <property type="entry name" value="Cytochrome P450"/>
    <property type="match status" value="1"/>
</dbReference>
<feature type="binding site" description="axial binding residue" evidence="8">
    <location>
        <position position="465"/>
    </location>
    <ligand>
        <name>heme</name>
        <dbReference type="ChEBI" id="CHEBI:30413"/>
    </ligand>
    <ligandPart>
        <name>Fe</name>
        <dbReference type="ChEBI" id="CHEBI:18248"/>
    </ligandPart>
</feature>
<accession>A0AAE0HBU3</accession>
<dbReference type="InterPro" id="IPR002974">
    <property type="entry name" value="Cyt_P450_E_CYP52_ascomycetes"/>
</dbReference>
<keyword evidence="6 8" id="KW-0408">Iron</keyword>
<keyword evidence="5 9" id="KW-0560">Oxidoreductase</keyword>
<dbReference type="EMBL" id="JAUEPN010000006">
    <property type="protein sequence ID" value="KAK3293623.1"/>
    <property type="molecule type" value="Genomic_DNA"/>
</dbReference>